<comment type="subcellular location">
    <subcellularLocation>
        <location evidence="1">Cell membrane</location>
        <topology evidence="1">Multi-pass membrane protein</topology>
    </subcellularLocation>
</comment>
<dbReference type="AlphaFoldDB" id="A0ABD6C9T0"/>
<evidence type="ECO:0000256" key="5">
    <source>
        <dbReference type="ARBA" id="ARBA00022692"/>
    </source>
</evidence>
<evidence type="ECO:0000256" key="4">
    <source>
        <dbReference type="ARBA" id="ARBA00022679"/>
    </source>
</evidence>
<evidence type="ECO:0000256" key="1">
    <source>
        <dbReference type="ARBA" id="ARBA00004651"/>
    </source>
</evidence>
<keyword evidence="2" id="KW-1003">Cell membrane</keyword>
<dbReference type="InterPro" id="IPR050297">
    <property type="entry name" value="LipidA_mod_glycosyltrf_83"/>
</dbReference>
<dbReference type="RefSeq" id="WP_247379222.1">
    <property type="nucleotide sequence ID" value="NZ_JALLGV010000007.1"/>
</dbReference>
<evidence type="ECO:0000256" key="8">
    <source>
        <dbReference type="SAM" id="Phobius"/>
    </source>
</evidence>
<dbReference type="GO" id="GO:0016757">
    <property type="term" value="F:glycosyltransferase activity"/>
    <property type="evidence" value="ECO:0007669"/>
    <property type="project" value="UniProtKB-KW"/>
</dbReference>
<feature type="transmembrane region" description="Helical" evidence="8">
    <location>
        <begin position="275"/>
        <end position="294"/>
    </location>
</feature>
<feature type="transmembrane region" description="Helical" evidence="8">
    <location>
        <begin position="306"/>
        <end position="326"/>
    </location>
</feature>
<dbReference type="GO" id="GO:0008610">
    <property type="term" value="P:lipid biosynthetic process"/>
    <property type="evidence" value="ECO:0007669"/>
    <property type="project" value="UniProtKB-ARBA"/>
</dbReference>
<dbReference type="Proteomes" id="UP001597119">
    <property type="component" value="Unassembled WGS sequence"/>
</dbReference>
<keyword evidence="4 10" id="KW-0808">Transferase</keyword>
<feature type="domain" description="ArnT-like N-terminal" evidence="9">
    <location>
        <begin position="37"/>
        <end position="236"/>
    </location>
</feature>
<keyword evidence="11" id="KW-1185">Reference proteome</keyword>
<evidence type="ECO:0000313" key="10">
    <source>
        <dbReference type="EMBL" id="MFD1586672.1"/>
    </source>
</evidence>
<feature type="transmembrane region" description="Helical" evidence="8">
    <location>
        <begin position="213"/>
        <end position="231"/>
    </location>
</feature>
<feature type="transmembrane region" description="Helical" evidence="8">
    <location>
        <begin position="142"/>
        <end position="160"/>
    </location>
</feature>
<evidence type="ECO:0000313" key="11">
    <source>
        <dbReference type="Proteomes" id="UP001597119"/>
    </source>
</evidence>
<keyword evidence="7 8" id="KW-0472">Membrane</keyword>
<evidence type="ECO:0000256" key="7">
    <source>
        <dbReference type="ARBA" id="ARBA00023136"/>
    </source>
</evidence>
<sequence length="505" mass="54850">MTTSDISRDVRTALSNYPAGLYVALAVGALLRLYGLGAEDYWIDEFRSLQYVATRSPIEVALEIPFFDPHPPLYYVVLDLWTSLVGVSEPAVRLLSAIFGIAAIPLVYLVGAQLYDQRVGVLSAGILALSQFHVRFSQTARMYSLLVFATLLSMDALLRLRANPTRRTTGWYLLATVVLVYSHVFGVLVVAAQHCYVLGSRFVRADGTWAVDPRRWLAVHLAVAALAIPWGVGIGQQAMTLVTSGGSGGSGLAWIPDPTPMRLVSAVGGYLTPSIQNGFAGLLVLIVVGLLALGSQSRVPLDRERTLLLGCWLAVPVLGLFVASYLLVPLFVARYTSAALPAVALLLAKEIRRIGSVEFRYIAVGLVVLSLVAGFPGYYQQPQYTEWDEAAGTIAGNASESDLVLVYYGHATETFGHYLDGRQSNLTVEGINGTELDAIETGETPPATRDAIADHDDVWVTLTDVGPTRRQHVLDLLERTGYGARNSYEFNRVRVYHYVANGSEG</sequence>
<dbReference type="EC" id="2.4.-.-" evidence="10"/>
<dbReference type="GO" id="GO:0005886">
    <property type="term" value="C:plasma membrane"/>
    <property type="evidence" value="ECO:0007669"/>
    <property type="project" value="UniProtKB-SubCell"/>
</dbReference>
<organism evidence="10 11">
    <name type="scientific">Halorientalis brevis</name>
    <dbReference type="NCBI Taxonomy" id="1126241"/>
    <lineage>
        <taxon>Archaea</taxon>
        <taxon>Methanobacteriati</taxon>
        <taxon>Methanobacteriota</taxon>
        <taxon>Stenosarchaea group</taxon>
        <taxon>Halobacteria</taxon>
        <taxon>Halobacteriales</taxon>
        <taxon>Haloarculaceae</taxon>
        <taxon>Halorientalis</taxon>
    </lineage>
</organism>
<keyword evidence="3 10" id="KW-0328">Glycosyltransferase</keyword>
<feature type="transmembrane region" description="Helical" evidence="8">
    <location>
        <begin position="172"/>
        <end position="193"/>
    </location>
</feature>
<dbReference type="InterPro" id="IPR003342">
    <property type="entry name" value="ArnT-like_N"/>
</dbReference>
<feature type="transmembrane region" description="Helical" evidence="8">
    <location>
        <begin position="360"/>
        <end position="379"/>
    </location>
</feature>
<proteinExistence type="predicted"/>
<keyword evidence="5 8" id="KW-0812">Transmembrane</keyword>
<evidence type="ECO:0000256" key="2">
    <source>
        <dbReference type="ARBA" id="ARBA00022475"/>
    </source>
</evidence>
<feature type="transmembrane region" description="Helical" evidence="8">
    <location>
        <begin position="12"/>
        <end position="34"/>
    </location>
</feature>
<feature type="transmembrane region" description="Helical" evidence="8">
    <location>
        <begin position="91"/>
        <end position="112"/>
    </location>
</feature>
<evidence type="ECO:0000259" key="9">
    <source>
        <dbReference type="Pfam" id="PF02366"/>
    </source>
</evidence>
<protein>
    <submittedName>
        <fullName evidence="10">Glycosyltransferase family 39 protein</fullName>
        <ecNumber evidence="10">2.4.-.-</ecNumber>
    </submittedName>
</protein>
<dbReference type="EMBL" id="JBHUDJ010000002">
    <property type="protein sequence ID" value="MFD1586672.1"/>
    <property type="molecule type" value="Genomic_DNA"/>
</dbReference>
<evidence type="ECO:0000256" key="6">
    <source>
        <dbReference type="ARBA" id="ARBA00022989"/>
    </source>
</evidence>
<keyword evidence="6 8" id="KW-1133">Transmembrane helix</keyword>
<accession>A0ABD6C9T0</accession>
<gene>
    <name evidence="10" type="ORF">ACFR9U_06730</name>
</gene>
<dbReference type="Pfam" id="PF02366">
    <property type="entry name" value="PMT"/>
    <property type="match status" value="1"/>
</dbReference>
<evidence type="ECO:0000256" key="3">
    <source>
        <dbReference type="ARBA" id="ARBA00022676"/>
    </source>
</evidence>
<dbReference type="PANTHER" id="PTHR33908">
    <property type="entry name" value="MANNOSYLTRANSFERASE YKCB-RELATED"/>
    <property type="match status" value="1"/>
</dbReference>
<name>A0ABD6C9T0_9EURY</name>
<dbReference type="PANTHER" id="PTHR33908:SF11">
    <property type="entry name" value="MEMBRANE PROTEIN"/>
    <property type="match status" value="1"/>
</dbReference>
<reference evidence="10 11" key="1">
    <citation type="journal article" date="2019" name="Int. J. Syst. Evol. Microbiol.">
        <title>The Global Catalogue of Microorganisms (GCM) 10K type strain sequencing project: providing services to taxonomists for standard genome sequencing and annotation.</title>
        <authorList>
            <consortium name="The Broad Institute Genomics Platform"/>
            <consortium name="The Broad Institute Genome Sequencing Center for Infectious Disease"/>
            <person name="Wu L."/>
            <person name="Ma J."/>
        </authorList>
    </citation>
    <scope>NUCLEOTIDE SEQUENCE [LARGE SCALE GENOMIC DNA]</scope>
    <source>
        <strain evidence="10 11">CGMCC 1.12125</strain>
    </source>
</reference>
<comment type="caution">
    <text evidence="10">The sequence shown here is derived from an EMBL/GenBank/DDBJ whole genome shotgun (WGS) entry which is preliminary data.</text>
</comment>